<dbReference type="InterPro" id="IPR037272">
    <property type="entry name" value="SNS_sf"/>
</dbReference>
<feature type="transmembrane region" description="Helical" evidence="7">
    <location>
        <begin position="42"/>
        <end position="61"/>
    </location>
</feature>
<evidence type="ECO:0000313" key="8">
    <source>
        <dbReference type="EMBL" id="SHK17906.1"/>
    </source>
</evidence>
<reference evidence="8 9" key="1">
    <citation type="submission" date="2016-11" db="EMBL/GenBank/DDBJ databases">
        <authorList>
            <person name="Jaros S."/>
            <person name="Januszkiewicz K."/>
            <person name="Wedrychowicz H."/>
        </authorList>
    </citation>
    <scope>NUCLEOTIDE SEQUENCE [LARGE SCALE GENOMIC DNA]</scope>
    <source>
        <strain evidence="8 9">DSM 3090</strain>
    </source>
</reference>
<dbReference type="SUPFAM" id="SSF161070">
    <property type="entry name" value="SNF-like"/>
    <property type="match status" value="1"/>
</dbReference>
<dbReference type="PRINTS" id="PR00176">
    <property type="entry name" value="NANEUSMPORT"/>
</dbReference>
<evidence type="ECO:0000256" key="1">
    <source>
        <dbReference type="ARBA" id="ARBA00004141"/>
    </source>
</evidence>
<dbReference type="PROSITE" id="PS00610">
    <property type="entry name" value="NA_NEUROTRAN_SYMP_1"/>
    <property type="match status" value="1"/>
</dbReference>
<feature type="transmembrane region" description="Helical" evidence="7">
    <location>
        <begin position="343"/>
        <end position="365"/>
    </location>
</feature>
<dbReference type="PANTHER" id="PTHR42948">
    <property type="entry name" value="TRANSPORTER"/>
    <property type="match status" value="1"/>
</dbReference>
<accession>A0A1M6QCL1</accession>
<dbReference type="GO" id="GO:0015293">
    <property type="term" value="F:symporter activity"/>
    <property type="evidence" value="ECO:0007669"/>
    <property type="project" value="UniProtKB-KW"/>
</dbReference>
<proteinExistence type="inferred from homology"/>
<evidence type="ECO:0000256" key="3">
    <source>
        <dbReference type="ARBA" id="ARBA00022692"/>
    </source>
</evidence>
<evidence type="ECO:0000256" key="7">
    <source>
        <dbReference type="SAM" id="Phobius"/>
    </source>
</evidence>
<dbReference type="EMBL" id="FRAD01000016">
    <property type="protein sequence ID" value="SHK17906.1"/>
    <property type="molecule type" value="Genomic_DNA"/>
</dbReference>
<dbReference type="GO" id="GO:0016020">
    <property type="term" value="C:membrane"/>
    <property type="evidence" value="ECO:0007669"/>
    <property type="project" value="UniProtKB-SubCell"/>
</dbReference>
<dbReference type="OrthoDB" id="9762833at2"/>
<keyword evidence="3 6" id="KW-0812">Transmembrane</keyword>
<keyword evidence="6" id="KW-0769">Symport</keyword>
<dbReference type="Pfam" id="PF00209">
    <property type="entry name" value="SNF"/>
    <property type="match status" value="2"/>
</dbReference>
<feature type="transmembrane region" description="Helical" evidence="7">
    <location>
        <begin position="260"/>
        <end position="278"/>
    </location>
</feature>
<dbReference type="RefSeq" id="WP_072903920.1">
    <property type="nucleotide sequence ID" value="NZ_FRAD01000016.1"/>
</dbReference>
<feature type="transmembrane region" description="Helical" evidence="7">
    <location>
        <begin position="224"/>
        <end position="240"/>
    </location>
</feature>
<keyword evidence="9" id="KW-1185">Reference proteome</keyword>
<feature type="transmembrane region" description="Helical" evidence="7">
    <location>
        <begin position="12"/>
        <end position="30"/>
    </location>
</feature>
<evidence type="ECO:0000256" key="6">
    <source>
        <dbReference type="RuleBase" id="RU003732"/>
    </source>
</evidence>
<feature type="transmembrane region" description="Helical" evidence="7">
    <location>
        <begin position="431"/>
        <end position="452"/>
    </location>
</feature>
<keyword evidence="5 7" id="KW-0472">Membrane</keyword>
<dbReference type="CDD" id="cd10336">
    <property type="entry name" value="SLC6sbd_Tyt1-Like"/>
    <property type="match status" value="1"/>
</dbReference>
<evidence type="ECO:0000256" key="5">
    <source>
        <dbReference type="ARBA" id="ARBA00023136"/>
    </source>
</evidence>
<comment type="subcellular location">
    <subcellularLocation>
        <location evidence="1">Membrane</location>
        <topology evidence="1">Multi-pass membrane protein</topology>
    </subcellularLocation>
</comment>
<feature type="transmembrane region" description="Helical" evidence="7">
    <location>
        <begin position="92"/>
        <end position="116"/>
    </location>
</feature>
<feature type="transmembrane region" description="Helical" evidence="7">
    <location>
        <begin position="307"/>
        <end position="331"/>
    </location>
</feature>
<protein>
    <recommendedName>
        <fullName evidence="6">Transporter</fullName>
    </recommendedName>
</protein>
<name>A0A1M6QCL1_9CLOT</name>
<evidence type="ECO:0000256" key="2">
    <source>
        <dbReference type="ARBA" id="ARBA00022448"/>
    </source>
</evidence>
<dbReference type="AlphaFoldDB" id="A0A1M6QCL1"/>
<organism evidence="8 9">
    <name type="scientific">Hathewaya proteolytica DSM 3090</name>
    <dbReference type="NCBI Taxonomy" id="1121331"/>
    <lineage>
        <taxon>Bacteria</taxon>
        <taxon>Bacillati</taxon>
        <taxon>Bacillota</taxon>
        <taxon>Clostridia</taxon>
        <taxon>Eubacteriales</taxon>
        <taxon>Clostridiaceae</taxon>
        <taxon>Hathewaya</taxon>
    </lineage>
</organism>
<feature type="transmembrane region" description="Helical" evidence="7">
    <location>
        <begin position="146"/>
        <end position="164"/>
    </location>
</feature>
<comment type="similarity">
    <text evidence="6">Belongs to the sodium:neurotransmitter symporter (SNF) (TC 2.A.22) family.</text>
</comment>
<keyword evidence="2 6" id="KW-0813">Transport</keyword>
<keyword evidence="4 7" id="KW-1133">Transmembrane helix</keyword>
<evidence type="ECO:0000313" key="9">
    <source>
        <dbReference type="Proteomes" id="UP000183952"/>
    </source>
</evidence>
<dbReference type="InterPro" id="IPR000175">
    <property type="entry name" value="Na/ntran_symport"/>
</dbReference>
<gene>
    <name evidence="8" type="ORF">SAMN02745248_01968</name>
</gene>
<dbReference type="PANTHER" id="PTHR42948:SF1">
    <property type="entry name" value="TRANSPORTER"/>
    <property type="match status" value="1"/>
</dbReference>
<evidence type="ECO:0000256" key="4">
    <source>
        <dbReference type="ARBA" id="ARBA00022989"/>
    </source>
</evidence>
<dbReference type="Proteomes" id="UP000183952">
    <property type="component" value="Unassembled WGS sequence"/>
</dbReference>
<sequence>MEQKKRERFGTKLGLFTAAVGSAIGLGNIWKFPYLVGENGGAAFLLVYLVCVFLIGMPIMLGEFAIGRRGQGSAVKSFENVSPKKAWKYNGLLNTVAAFIILSFYSVITGWVFSYITRSFSGKFNSIPIGELSNYFGHVSGSLDPLLWTAVVLALTCFVVMMGVKKGIERCSKILMPFLFVLLVVLMVRSLTLDGASAGVSFLFKPDFSKLTMNSFLEALGHSFYTLSLAMGITITFGSYTKKEENLMSMSAKITVTDTAIALMAGMVIFPAVFAYGLEPSAGAKLLFVTIPAVFKGMPMGNAFQTLFFILVAIAAVTSTIALMEVIVSAISEQYGMSRKKTSFLVTMGLYMLAIPSVLSFGAWSGVKIFGLTFFDLFDFIASNIMLPVGGFLTCVFIGWVWKTEEFEDEVTSGGMFKFTVKKVYNFIMKYLAPVIIIVIFLNTTGLLKIIFK</sequence>
<dbReference type="InterPro" id="IPR047218">
    <property type="entry name" value="YocR/YhdH-like"/>
</dbReference>
<feature type="transmembrane region" description="Helical" evidence="7">
    <location>
        <begin position="385"/>
        <end position="402"/>
    </location>
</feature>
<feature type="transmembrane region" description="Helical" evidence="7">
    <location>
        <begin position="176"/>
        <end position="204"/>
    </location>
</feature>
<dbReference type="PROSITE" id="PS50267">
    <property type="entry name" value="NA_NEUROTRAN_SYMP_3"/>
    <property type="match status" value="1"/>
</dbReference>
<dbReference type="NCBIfam" id="NF037979">
    <property type="entry name" value="Na_transp"/>
    <property type="match status" value="1"/>
</dbReference>